<dbReference type="EMBL" id="CAFBMK010000049">
    <property type="protein sequence ID" value="CAB4909492.1"/>
    <property type="molecule type" value="Genomic_DNA"/>
</dbReference>
<reference evidence="3" key="1">
    <citation type="submission" date="2020-05" db="EMBL/GenBank/DDBJ databases">
        <authorList>
            <person name="Chiriac C."/>
            <person name="Salcher M."/>
            <person name="Ghai R."/>
            <person name="Kavagutti S V."/>
        </authorList>
    </citation>
    <scope>NUCLEOTIDE SEQUENCE</scope>
</reference>
<evidence type="ECO:0000256" key="1">
    <source>
        <dbReference type="SAM" id="MobiDB-lite"/>
    </source>
</evidence>
<feature type="compositionally biased region" description="Basic residues" evidence="1">
    <location>
        <begin position="1"/>
        <end position="16"/>
    </location>
</feature>
<feature type="transmembrane region" description="Helical" evidence="2">
    <location>
        <begin position="98"/>
        <end position="115"/>
    </location>
</feature>
<evidence type="ECO:0000256" key="2">
    <source>
        <dbReference type="SAM" id="Phobius"/>
    </source>
</evidence>
<accession>A0A6J7GNJ6</accession>
<feature type="region of interest" description="Disordered" evidence="1">
    <location>
        <begin position="1"/>
        <end position="63"/>
    </location>
</feature>
<sequence length="187" mass="19511">MAQPKNKKRRSRKRARTGPAGAAAPGGAAPRPQTTTTKAQRAQKARDARQAAPGAPKLKADRGEAPQPIWAPLPITEGLILVGLIGAVAGLIMQNTGFLLGGLGLLVASSLELAVREHLAGYRSHSSLIAAVVAMVSAAGLGLLLNAADVGLPQWPLLLVGVLVFAGMFRLMRETFKRRSGGLSFRV</sequence>
<gene>
    <name evidence="3" type="ORF">UFOPK3564_01130</name>
</gene>
<feature type="transmembrane region" description="Helical" evidence="2">
    <location>
        <begin position="69"/>
        <end position="92"/>
    </location>
</feature>
<name>A0A6J7GNJ6_9ZZZZ</name>
<organism evidence="3">
    <name type="scientific">freshwater metagenome</name>
    <dbReference type="NCBI Taxonomy" id="449393"/>
    <lineage>
        <taxon>unclassified sequences</taxon>
        <taxon>metagenomes</taxon>
        <taxon>ecological metagenomes</taxon>
    </lineage>
</organism>
<feature type="compositionally biased region" description="Low complexity" evidence="1">
    <location>
        <begin position="17"/>
        <end position="42"/>
    </location>
</feature>
<proteinExistence type="predicted"/>
<feature type="transmembrane region" description="Helical" evidence="2">
    <location>
        <begin position="127"/>
        <end position="148"/>
    </location>
</feature>
<evidence type="ECO:0000313" key="3">
    <source>
        <dbReference type="EMBL" id="CAB4909492.1"/>
    </source>
</evidence>
<protein>
    <submittedName>
        <fullName evidence="3">Unannotated protein</fullName>
    </submittedName>
</protein>
<keyword evidence="2" id="KW-1133">Transmembrane helix</keyword>
<dbReference type="AlphaFoldDB" id="A0A6J7GNJ6"/>
<keyword evidence="2" id="KW-0472">Membrane</keyword>
<feature type="transmembrane region" description="Helical" evidence="2">
    <location>
        <begin position="154"/>
        <end position="172"/>
    </location>
</feature>
<keyword evidence="2" id="KW-0812">Transmembrane</keyword>